<dbReference type="SUPFAM" id="SSF52518">
    <property type="entry name" value="Thiamin diphosphate-binding fold (THDP-binding)"/>
    <property type="match status" value="1"/>
</dbReference>
<dbReference type="InterPro" id="IPR049557">
    <property type="entry name" value="Transketolase_CS"/>
</dbReference>
<dbReference type="Gene3D" id="3.40.50.970">
    <property type="match status" value="1"/>
</dbReference>
<keyword evidence="5" id="KW-0786">Thiamine pyrophosphate</keyword>
<protein>
    <submittedName>
        <fullName evidence="7">Transketolase</fullName>
    </submittedName>
</protein>
<dbReference type="Pfam" id="PF00456">
    <property type="entry name" value="Transketolase_N"/>
    <property type="match status" value="1"/>
</dbReference>
<dbReference type="EMBL" id="PEWZ01000108">
    <property type="protein sequence ID" value="PIU34485.1"/>
    <property type="molecule type" value="Genomic_DNA"/>
</dbReference>
<dbReference type="PANTHER" id="PTHR47514:SF1">
    <property type="entry name" value="TRANSKETOLASE N-TERMINAL SECTION-RELATED"/>
    <property type="match status" value="1"/>
</dbReference>
<evidence type="ECO:0000259" key="6">
    <source>
        <dbReference type="Pfam" id="PF00456"/>
    </source>
</evidence>
<sequence length="273" mass="30362">MVPLTISELEAAAREIRKQVIEMIYNAGSGHPGGSLSSTDILIALFFGNVLKFDPHNPKNEKRDRFILSCGHVCPAYWAVLAKLGVFNENLLNSLRDFASPLQGHPSLIHAEFIETSSGSLGQGLAVGIGKALAMKLKGEKEKVVVLSSDGEQDEGSHWEAVMLAAHRRLDNLNLIIDQNEMQIGGRTSEVLNTEPLADKYHSFGWEVYQTNGHDFRELLGNFCNFNERRGKPKVAICRTIRGKGVSFMEDQERYHACTLSGEEYRKAMEELS</sequence>
<feature type="domain" description="Transketolase N-terminal" evidence="6">
    <location>
        <begin position="12"/>
        <end position="270"/>
    </location>
</feature>
<evidence type="ECO:0000313" key="7">
    <source>
        <dbReference type="EMBL" id="PIU34485.1"/>
    </source>
</evidence>
<comment type="caution">
    <text evidence="7">The sequence shown here is derived from an EMBL/GenBank/DDBJ whole genome shotgun (WGS) entry which is preliminary data.</text>
</comment>
<dbReference type="AlphaFoldDB" id="A0A2M6YR27"/>
<evidence type="ECO:0000256" key="2">
    <source>
        <dbReference type="ARBA" id="ARBA00007131"/>
    </source>
</evidence>
<dbReference type="PANTHER" id="PTHR47514">
    <property type="entry name" value="TRANSKETOLASE N-TERMINAL SECTION-RELATED"/>
    <property type="match status" value="1"/>
</dbReference>
<evidence type="ECO:0000256" key="4">
    <source>
        <dbReference type="ARBA" id="ARBA00022723"/>
    </source>
</evidence>
<dbReference type="PROSITE" id="PS00801">
    <property type="entry name" value="TRANSKETOLASE_1"/>
    <property type="match status" value="1"/>
</dbReference>
<accession>A0A2M6YR27</accession>
<dbReference type="GO" id="GO:0046872">
    <property type="term" value="F:metal ion binding"/>
    <property type="evidence" value="ECO:0007669"/>
    <property type="project" value="UniProtKB-KW"/>
</dbReference>
<comment type="cofactor">
    <cofactor evidence="1">
        <name>thiamine diphosphate</name>
        <dbReference type="ChEBI" id="CHEBI:58937"/>
    </cofactor>
</comment>
<dbReference type="Proteomes" id="UP000229502">
    <property type="component" value="Unassembled WGS sequence"/>
</dbReference>
<evidence type="ECO:0000256" key="5">
    <source>
        <dbReference type="ARBA" id="ARBA00023052"/>
    </source>
</evidence>
<gene>
    <name evidence="7" type="ORF">COT03_02225</name>
</gene>
<dbReference type="CDD" id="cd02012">
    <property type="entry name" value="TPP_TK"/>
    <property type="match status" value="1"/>
</dbReference>
<organism evidence="7 8">
    <name type="scientific">Candidatus Shapirobacteria bacterium CG07_land_8_20_14_0_80_39_18</name>
    <dbReference type="NCBI Taxonomy" id="1974882"/>
    <lineage>
        <taxon>Bacteria</taxon>
        <taxon>Candidatus Shapironibacteriota</taxon>
    </lineage>
</organism>
<evidence type="ECO:0000313" key="8">
    <source>
        <dbReference type="Proteomes" id="UP000229502"/>
    </source>
</evidence>
<name>A0A2M6YR27_9BACT</name>
<keyword evidence="3" id="KW-0808">Transferase</keyword>
<keyword evidence="4" id="KW-0479">Metal-binding</keyword>
<reference evidence="8" key="1">
    <citation type="submission" date="2017-09" db="EMBL/GenBank/DDBJ databases">
        <title>Depth-based differentiation of microbial function through sediment-hosted aquifers and enrichment of novel symbionts in the deep terrestrial subsurface.</title>
        <authorList>
            <person name="Probst A.J."/>
            <person name="Ladd B."/>
            <person name="Jarett J.K."/>
            <person name="Geller-Mcgrath D.E."/>
            <person name="Sieber C.M.K."/>
            <person name="Emerson J.B."/>
            <person name="Anantharaman K."/>
            <person name="Thomas B.C."/>
            <person name="Malmstrom R."/>
            <person name="Stieglmeier M."/>
            <person name="Klingl A."/>
            <person name="Woyke T."/>
            <person name="Ryan C.M."/>
            <person name="Banfield J.F."/>
        </authorList>
    </citation>
    <scope>NUCLEOTIDE SEQUENCE [LARGE SCALE GENOMIC DNA]</scope>
</reference>
<dbReference type="InterPro" id="IPR029061">
    <property type="entry name" value="THDP-binding"/>
</dbReference>
<evidence type="ECO:0000256" key="3">
    <source>
        <dbReference type="ARBA" id="ARBA00022679"/>
    </source>
</evidence>
<evidence type="ECO:0000256" key="1">
    <source>
        <dbReference type="ARBA" id="ARBA00001964"/>
    </source>
</evidence>
<comment type="similarity">
    <text evidence="2">Belongs to the transketolase family.</text>
</comment>
<proteinExistence type="inferred from homology"/>
<dbReference type="GO" id="GO:0016740">
    <property type="term" value="F:transferase activity"/>
    <property type="evidence" value="ECO:0007669"/>
    <property type="project" value="UniProtKB-KW"/>
</dbReference>
<dbReference type="InterPro" id="IPR005474">
    <property type="entry name" value="Transketolase_N"/>
</dbReference>